<evidence type="ECO:0000313" key="1">
    <source>
        <dbReference type="EMBL" id="GAA2034605.1"/>
    </source>
</evidence>
<dbReference type="EMBL" id="BAAAQN010000021">
    <property type="protein sequence ID" value="GAA2034605.1"/>
    <property type="molecule type" value="Genomic_DNA"/>
</dbReference>
<accession>A0ABN2UCK3</accession>
<organism evidence="1 2">
    <name type="scientific">Catenulispora yoronensis</name>
    <dbReference type="NCBI Taxonomy" id="450799"/>
    <lineage>
        <taxon>Bacteria</taxon>
        <taxon>Bacillati</taxon>
        <taxon>Actinomycetota</taxon>
        <taxon>Actinomycetes</taxon>
        <taxon>Catenulisporales</taxon>
        <taxon>Catenulisporaceae</taxon>
        <taxon>Catenulispora</taxon>
    </lineage>
</organism>
<dbReference type="RefSeq" id="WP_344667045.1">
    <property type="nucleotide sequence ID" value="NZ_BAAAQN010000021.1"/>
</dbReference>
<gene>
    <name evidence="1" type="ORF">GCM10009839_38920</name>
</gene>
<evidence type="ECO:0008006" key="3">
    <source>
        <dbReference type="Google" id="ProtNLM"/>
    </source>
</evidence>
<proteinExistence type="predicted"/>
<reference evidence="1 2" key="1">
    <citation type="journal article" date="2019" name="Int. J. Syst. Evol. Microbiol.">
        <title>The Global Catalogue of Microorganisms (GCM) 10K type strain sequencing project: providing services to taxonomists for standard genome sequencing and annotation.</title>
        <authorList>
            <consortium name="The Broad Institute Genomics Platform"/>
            <consortium name="The Broad Institute Genome Sequencing Center for Infectious Disease"/>
            <person name="Wu L."/>
            <person name="Ma J."/>
        </authorList>
    </citation>
    <scope>NUCLEOTIDE SEQUENCE [LARGE SCALE GENOMIC DNA]</scope>
    <source>
        <strain evidence="1 2">JCM 16014</strain>
    </source>
</reference>
<evidence type="ECO:0000313" key="2">
    <source>
        <dbReference type="Proteomes" id="UP001500751"/>
    </source>
</evidence>
<protein>
    <recommendedName>
        <fullName evidence="3">Terminase small subunit</fullName>
    </recommendedName>
</protein>
<sequence length="179" mass="19390">MAEDTHSRGNNGKFCRGIAGAERDAQAAHLRAQGLSYRQVAEALGYADASGAFKSVQRALSAVPAEAVAELRAVEAARLDELTRRAWAVVDKTHLVVAANGRVVEGPDGQPLIDDAPTLHALDRLLKIAERRARLFGLDAAKKYEVRQQVVTLDAIDAAIADLRRQLDEYPAPDVAEER</sequence>
<dbReference type="Proteomes" id="UP001500751">
    <property type="component" value="Unassembled WGS sequence"/>
</dbReference>
<comment type="caution">
    <text evidence="1">The sequence shown here is derived from an EMBL/GenBank/DDBJ whole genome shotgun (WGS) entry which is preliminary data.</text>
</comment>
<name>A0ABN2UCK3_9ACTN</name>
<keyword evidence="2" id="KW-1185">Reference proteome</keyword>